<protein>
    <submittedName>
        <fullName evidence="1">Uncharacterized protein</fullName>
    </submittedName>
</protein>
<proteinExistence type="predicted"/>
<organism evidence="1">
    <name type="scientific">Anguilla anguilla</name>
    <name type="common">European freshwater eel</name>
    <name type="synonym">Muraena anguilla</name>
    <dbReference type="NCBI Taxonomy" id="7936"/>
    <lineage>
        <taxon>Eukaryota</taxon>
        <taxon>Metazoa</taxon>
        <taxon>Chordata</taxon>
        <taxon>Craniata</taxon>
        <taxon>Vertebrata</taxon>
        <taxon>Euteleostomi</taxon>
        <taxon>Actinopterygii</taxon>
        <taxon>Neopterygii</taxon>
        <taxon>Teleostei</taxon>
        <taxon>Anguilliformes</taxon>
        <taxon>Anguillidae</taxon>
        <taxon>Anguilla</taxon>
    </lineage>
</organism>
<sequence>MFIVSHSIPVSKADI</sequence>
<dbReference type="EMBL" id="GBXM01087210">
    <property type="protein sequence ID" value="JAH21367.1"/>
    <property type="molecule type" value="Transcribed_RNA"/>
</dbReference>
<reference evidence="1" key="2">
    <citation type="journal article" date="2015" name="Fish Shellfish Immunol.">
        <title>Early steps in the European eel (Anguilla anguilla)-Vibrio vulnificus interaction in the gills: Role of the RtxA13 toxin.</title>
        <authorList>
            <person name="Callol A."/>
            <person name="Pajuelo D."/>
            <person name="Ebbesson L."/>
            <person name="Teles M."/>
            <person name="MacKenzie S."/>
            <person name="Amaro C."/>
        </authorList>
    </citation>
    <scope>NUCLEOTIDE SEQUENCE</scope>
</reference>
<reference evidence="1" key="1">
    <citation type="submission" date="2014-11" db="EMBL/GenBank/DDBJ databases">
        <authorList>
            <person name="Amaro Gonzalez C."/>
        </authorList>
    </citation>
    <scope>NUCLEOTIDE SEQUENCE</scope>
</reference>
<name>A0A0E9QY20_ANGAN</name>
<evidence type="ECO:0000313" key="1">
    <source>
        <dbReference type="EMBL" id="JAH21367.1"/>
    </source>
</evidence>
<accession>A0A0E9QY20</accession>